<accession>A0A956LX46</accession>
<comment type="similarity">
    <text evidence="3">Belongs to the cyclophilin-type PPIase family.</text>
</comment>
<dbReference type="PROSITE" id="PS00170">
    <property type="entry name" value="CSA_PPIASE_1"/>
    <property type="match status" value="1"/>
</dbReference>
<evidence type="ECO:0000256" key="2">
    <source>
        <dbReference type="ARBA" id="ARBA00023235"/>
    </source>
</evidence>
<dbReference type="AlphaFoldDB" id="A0A956LX46"/>
<comment type="catalytic activity">
    <reaction evidence="3">
        <text>[protein]-peptidylproline (omega=180) = [protein]-peptidylproline (omega=0)</text>
        <dbReference type="Rhea" id="RHEA:16237"/>
        <dbReference type="Rhea" id="RHEA-COMP:10747"/>
        <dbReference type="Rhea" id="RHEA-COMP:10748"/>
        <dbReference type="ChEBI" id="CHEBI:83833"/>
        <dbReference type="ChEBI" id="CHEBI:83834"/>
        <dbReference type="EC" id="5.2.1.8"/>
    </reaction>
</comment>
<dbReference type="Proteomes" id="UP000697710">
    <property type="component" value="Unassembled WGS sequence"/>
</dbReference>
<dbReference type="PROSITE" id="PS50072">
    <property type="entry name" value="CSA_PPIASE_2"/>
    <property type="match status" value="1"/>
</dbReference>
<dbReference type="InterPro" id="IPR002130">
    <property type="entry name" value="Cyclophilin-type_PPIase_dom"/>
</dbReference>
<organism evidence="5 6">
    <name type="scientific">Eiseniibacteriota bacterium</name>
    <dbReference type="NCBI Taxonomy" id="2212470"/>
    <lineage>
        <taxon>Bacteria</taxon>
        <taxon>Candidatus Eiseniibacteriota</taxon>
    </lineage>
</organism>
<gene>
    <name evidence="5" type="ORF">KC729_04705</name>
</gene>
<dbReference type="Gene3D" id="2.40.100.10">
    <property type="entry name" value="Cyclophilin-like"/>
    <property type="match status" value="1"/>
</dbReference>
<evidence type="ECO:0000313" key="5">
    <source>
        <dbReference type="EMBL" id="MCA9726961.1"/>
    </source>
</evidence>
<feature type="domain" description="PPIase cyclophilin-type" evidence="4">
    <location>
        <begin position="25"/>
        <end position="177"/>
    </location>
</feature>
<comment type="function">
    <text evidence="3">PPIases accelerate the folding of proteins. It catalyzes the cis-trans isomerization of proline imidic peptide bonds in oligopeptides.</text>
</comment>
<evidence type="ECO:0000256" key="1">
    <source>
        <dbReference type="ARBA" id="ARBA00023110"/>
    </source>
</evidence>
<dbReference type="SUPFAM" id="SSF50891">
    <property type="entry name" value="Cyclophilin-like"/>
    <property type="match status" value="1"/>
</dbReference>
<dbReference type="PANTHER" id="PTHR43246">
    <property type="entry name" value="PEPTIDYL-PROLYL CIS-TRANS ISOMERASE CYP38, CHLOROPLASTIC"/>
    <property type="match status" value="1"/>
</dbReference>
<evidence type="ECO:0000256" key="3">
    <source>
        <dbReference type="RuleBase" id="RU363019"/>
    </source>
</evidence>
<dbReference type="GO" id="GO:0006457">
    <property type="term" value="P:protein folding"/>
    <property type="evidence" value="ECO:0007669"/>
    <property type="project" value="InterPro"/>
</dbReference>
<keyword evidence="1 3" id="KW-0697">Rotamase</keyword>
<proteinExistence type="inferred from homology"/>
<dbReference type="CDD" id="cd01920">
    <property type="entry name" value="cyclophilin_EcCYP_like"/>
    <property type="match status" value="1"/>
</dbReference>
<comment type="caution">
    <text evidence="5">The sequence shown here is derived from an EMBL/GenBank/DDBJ whole genome shotgun (WGS) entry which is preliminary data.</text>
</comment>
<dbReference type="InterPro" id="IPR029000">
    <property type="entry name" value="Cyclophilin-like_dom_sf"/>
</dbReference>
<dbReference type="InterPro" id="IPR020892">
    <property type="entry name" value="Cyclophilin-type_PPIase_CS"/>
</dbReference>
<evidence type="ECO:0000259" key="4">
    <source>
        <dbReference type="PROSITE" id="PS50072"/>
    </source>
</evidence>
<sequence>VSCLASMAWSQTEGKPRVEVKTTQGDIVLELEPEKAPVTVENFLKYVNSGFYKGTIFHRVIDGFMIQGGGFTIDMKKKTTPYPAIKLESRNGLKNKKYTVAMARTNVPDSATSQFFINVVDNPRLDYPNPDGHGYAVFGTVISGEDVVDKIRAVKTTTKNGYEDVPMEAVMITGVSLLDSEGDSH</sequence>
<dbReference type="GO" id="GO:0003755">
    <property type="term" value="F:peptidyl-prolyl cis-trans isomerase activity"/>
    <property type="evidence" value="ECO:0007669"/>
    <property type="project" value="UniProtKB-UniRule"/>
</dbReference>
<keyword evidence="2 3" id="KW-0413">Isomerase</keyword>
<dbReference type="PRINTS" id="PR00153">
    <property type="entry name" value="CSAPPISMRASE"/>
</dbReference>
<dbReference type="EMBL" id="JAGQHR010000089">
    <property type="protein sequence ID" value="MCA9726961.1"/>
    <property type="molecule type" value="Genomic_DNA"/>
</dbReference>
<feature type="non-terminal residue" evidence="5">
    <location>
        <position position="1"/>
    </location>
</feature>
<dbReference type="InterPro" id="IPR044665">
    <property type="entry name" value="E_coli_cyclophilin_A-like"/>
</dbReference>
<dbReference type="EC" id="5.2.1.8" evidence="3"/>
<reference evidence="5" key="2">
    <citation type="journal article" date="2021" name="Microbiome">
        <title>Successional dynamics and alternative stable states in a saline activated sludge microbial community over 9 years.</title>
        <authorList>
            <person name="Wang Y."/>
            <person name="Ye J."/>
            <person name="Ju F."/>
            <person name="Liu L."/>
            <person name="Boyd J.A."/>
            <person name="Deng Y."/>
            <person name="Parks D.H."/>
            <person name="Jiang X."/>
            <person name="Yin X."/>
            <person name="Woodcroft B.J."/>
            <person name="Tyson G.W."/>
            <person name="Hugenholtz P."/>
            <person name="Polz M.F."/>
            <person name="Zhang T."/>
        </authorList>
    </citation>
    <scope>NUCLEOTIDE SEQUENCE</scope>
    <source>
        <strain evidence="5">HKST-UBA01</strain>
    </source>
</reference>
<evidence type="ECO:0000313" key="6">
    <source>
        <dbReference type="Proteomes" id="UP000697710"/>
    </source>
</evidence>
<protein>
    <recommendedName>
        <fullName evidence="3">Peptidyl-prolyl cis-trans isomerase</fullName>
        <shortName evidence="3">PPIase</shortName>
        <ecNumber evidence="3">5.2.1.8</ecNumber>
    </recommendedName>
</protein>
<name>A0A956LX46_UNCEI</name>
<reference evidence="5" key="1">
    <citation type="submission" date="2020-04" db="EMBL/GenBank/DDBJ databases">
        <authorList>
            <person name="Zhang T."/>
        </authorList>
    </citation>
    <scope>NUCLEOTIDE SEQUENCE</scope>
    <source>
        <strain evidence="5">HKST-UBA01</strain>
    </source>
</reference>
<dbReference type="Pfam" id="PF00160">
    <property type="entry name" value="Pro_isomerase"/>
    <property type="match status" value="1"/>
</dbReference>